<comment type="caution">
    <text evidence="11">The sequence shown here is derived from an EMBL/GenBank/DDBJ whole genome shotgun (WGS) entry which is preliminary data.</text>
</comment>
<evidence type="ECO:0000256" key="4">
    <source>
        <dbReference type="ARBA" id="ARBA00022695"/>
    </source>
</evidence>
<keyword evidence="3" id="KW-0808">Transferase</keyword>
<dbReference type="Gene3D" id="1.10.10.60">
    <property type="entry name" value="Homeodomain-like"/>
    <property type="match status" value="1"/>
</dbReference>
<accession>A0A6G1X1G3</accession>
<dbReference type="GO" id="GO:0006352">
    <property type="term" value="P:DNA-templated transcription initiation"/>
    <property type="evidence" value="ECO:0007669"/>
    <property type="project" value="InterPro"/>
</dbReference>
<keyword evidence="7" id="KW-0238">DNA-binding</keyword>
<organism evidence="11 12">
    <name type="scientific">Salinibacillus xinjiangensis</name>
    <dbReference type="NCBI Taxonomy" id="1229268"/>
    <lineage>
        <taxon>Bacteria</taxon>
        <taxon>Bacillati</taxon>
        <taxon>Bacillota</taxon>
        <taxon>Bacilli</taxon>
        <taxon>Bacillales</taxon>
        <taxon>Bacillaceae</taxon>
        <taxon>Salinibacillus</taxon>
    </lineage>
</organism>
<proteinExistence type="inferred from homology"/>
<dbReference type="InterPro" id="IPR000394">
    <property type="entry name" value="RNA_pol_sigma_54"/>
</dbReference>
<evidence type="ECO:0000256" key="6">
    <source>
        <dbReference type="ARBA" id="ARBA00023082"/>
    </source>
</evidence>
<evidence type="ECO:0000256" key="5">
    <source>
        <dbReference type="ARBA" id="ARBA00023015"/>
    </source>
</evidence>
<reference evidence="11 12" key="1">
    <citation type="submission" date="2019-11" db="EMBL/GenBank/DDBJ databases">
        <authorList>
            <person name="Li J."/>
        </authorList>
    </citation>
    <scope>NUCLEOTIDE SEQUENCE [LARGE SCALE GENOMIC DNA]</scope>
    <source>
        <strain evidence="11 12">J4</strain>
    </source>
</reference>
<feature type="domain" description="RNA polymerase sigma factor 54 DNA-binding" evidence="9">
    <location>
        <begin position="268"/>
        <end position="426"/>
    </location>
</feature>
<dbReference type="GO" id="GO:0016987">
    <property type="term" value="F:sigma factor activity"/>
    <property type="evidence" value="ECO:0007669"/>
    <property type="project" value="UniProtKB-KW"/>
</dbReference>
<dbReference type="GO" id="GO:0000428">
    <property type="term" value="C:DNA-directed RNA polymerase complex"/>
    <property type="evidence" value="ECO:0007669"/>
    <property type="project" value="UniProtKB-KW"/>
</dbReference>
<comment type="similarity">
    <text evidence="1">Belongs to the sigma-54 factor family.</text>
</comment>
<evidence type="ECO:0000256" key="1">
    <source>
        <dbReference type="ARBA" id="ARBA00008798"/>
    </source>
</evidence>
<name>A0A6G1X1G3_9BACI</name>
<evidence type="ECO:0000256" key="3">
    <source>
        <dbReference type="ARBA" id="ARBA00022679"/>
    </source>
</evidence>
<dbReference type="InterPro" id="IPR007634">
    <property type="entry name" value="RNA_pol_sigma_54_DNA-bd"/>
</dbReference>
<dbReference type="PROSITE" id="PS00718">
    <property type="entry name" value="SIGMA54_2"/>
    <property type="match status" value="1"/>
</dbReference>
<keyword evidence="12" id="KW-1185">Reference proteome</keyword>
<dbReference type="EMBL" id="WJNH01000001">
    <property type="protein sequence ID" value="MRG84726.1"/>
    <property type="molecule type" value="Genomic_DNA"/>
</dbReference>
<feature type="domain" description="RNA polymerase sigma factor 54 core-binding" evidence="10">
    <location>
        <begin position="74"/>
        <end position="256"/>
    </location>
</feature>
<dbReference type="RefSeq" id="WP_153726712.1">
    <property type="nucleotide sequence ID" value="NZ_WJNH01000001.1"/>
</dbReference>
<evidence type="ECO:0000259" key="10">
    <source>
        <dbReference type="Pfam" id="PF04963"/>
    </source>
</evidence>
<evidence type="ECO:0000256" key="7">
    <source>
        <dbReference type="ARBA" id="ARBA00023125"/>
    </source>
</evidence>
<dbReference type="PANTHER" id="PTHR32248:SF4">
    <property type="entry name" value="RNA POLYMERASE SIGMA-54 FACTOR"/>
    <property type="match status" value="1"/>
</dbReference>
<dbReference type="GO" id="GO:0003677">
    <property type="term" value="F:DNA binding"/>
    <property type="evidence" value="ECO:0007669"/>
    <property type="project" value="UniProtKB-KW"/>
</dbReference>
<dbReference type="PROSITE" id="PS50044">
    <property type="entry name" value="SIGMA54_3"/>
    <property type="match status" value="1"/>
</dbReference>
<dbReference type="InterPro" id="IPR007046">
    <property type="entry name" value="RNA_pol_sigma_54_core-bd"/>
</dbReference>
<dbReference type="OrthoDB" id="9814402at2"/>
<evidence type="ECO:0000256" key="2">
    <source>
        <dbReference type="ARBA" id="ARBA00022478"/>
    </source>
</evidence>
<evidence type="ECO:0000313" key="12">
    <source>
        <dbReference type="Proteomes" id="UP000480185"/>
    </source>
</evidence>
<dbReference type="Proteomes" id="UP000480185">
    <property type="component" value="Unassembled WGS sequence"/>
</dbReference>
<dbReference type="InterPro" id="IPR038709">
    <property type="entry name" value="RpoN_core-bd_sf"/>
</dbReference>
<keyword evidence="6" id="KW-0731">Sigma factor</keyword>
<gene>
    <name evidence="11" type="primary">rpoN</name>
    <name evidence="11" type="ORF">GH754_00120</name>
</gene>
<sequence>MKPKLTQEQRLSWKLTQQLGQAIEILQYNGYQLNQFLENQMKENPLIEVETEKDVPFEPTLEGHLSFDEKIFSPESEDLASYVRGQLIDKHMTPKMKEAVEFGIDSLDENGYLTVTLSEWQDNVGTDEQTVAEALQLIQSLDPAGIGARRLQECLYLQLKRNPEPNEVTMNLVREHLEWIADYRLDEIMAEYDISESEAIQAIKEVQSLDPKPGTSVAGATSSYIVPDAEVFQEQGMWRISLTKWNRPTVTVHDHYLEVKQIDKKEENFIKKYVQQGKWLQKALQQRYESLEKIFGIIVKRQLAFFDRGPETLKPMVLKDIAADVNLHSSTVSRAVKEKYLQTPHGVFPVKFFFQSGVSTQTGAVSAYTTKTLIRELIEHEDKAKPLSDQQICEKLQREYHMGISRRTVTKYRLALHLPSSTKRKRRPRP</sequence>
<dbReference type="GO" id="GO:0016779">
    <property type="term" value="F:nucleotidyltransferase activity"/>
    <property type="evidence" value="ECO:0007669"/>
    <property type="project" value="UniProtKB-KW"/>
</dbReference>
<dbReference type="Pfam" id="PF00309">
    <property type="entry name" value="Sigma54_AID"/>
    <property type="match status" value="1"/>
</dbReference>
<keyword evidence="8" id="KW-0804">Transcription</keyword>
<dbReference type="PIRSF" id="PIRSF000774">
    <property type="entry name" value="RpoN"/>
    <property type="match status" value="1"/>
</dbReference>
<keyword evidence="2" id="KW-0240">DNA-directed RNA polymerase</keyword>
<dbReference type="AlphaFoldDB" id="A0A6G1X1G3"/>
<dbReference type="PROSITE" id="PS00717">
    <property type="entry name" value="SIGMA54_1"/>
    <property type="match status" value="1"/>
</dbReference>
<dbReference type="PRINTS" id="PR00045">
    <property type="entry name" value="SIGMA54FCT"/>
</dbReference>
<dbReference type="GO" id="GO:0001216">
    <property type="term" value="F:DNA-binding transcription activator activity"/>
    <property type="evidence" value="ECO:0007669"/>
    <property type="project" value="InterPro"/>
</dbReference>
<keyword evidence="5" id="KW-0805">Transcription regulation</keyword>
<dbReference type="Pfam" id="PF04552">
    <property type="entry name" value="Sigma54_DBD"/>
    <property type="match status" value="1"/>
</dbReference>
<dbReference type="Gene3D" id="1.10.10.1330">
    <property type="entry name" value="RNA polymerase sigma-54 factor, core-binding domain"/>
    <property type="match status" value="1"/>
</dbReference>
<evidence type="ECO:0000256" key="8">
    <source>
        <dbReference type="ARBA" id="ARBA00023163"/>
    </source>
</evidence>
<evidence type="ECO:0000313" key="11">
    <source>
        <dbReference type="EMBL" id="MRG84726.1"/>
    </source>
</evidence>
<evidence type="ECO:0000259" key="9">
    <source>
        <dbReference type="Pfam" id="PF04552"/>
    </source>
</evidence>
<dbReference type="NCBIfam" id="TIGR02395">
    <property type="entry name" value="rpoN_sigma"/>
    <property type="match status" value="1"/>
</dbReference>
<dbReference type="PANTHER" id="PTHR32248">
    <property type="entry name" value="RNA POLYMERASE SIGMA-54 FACTOR"/>
    <property type="match status" value="1"/>
</dbReference>
<protein>
    <submittedName>
        <fullName evidence="11">RNA polymerase factor sigma-54</fullName>
    </submittedName>
</protein>
<keyword evidence="4" id="KW-0548">Nucleotidyltransferase</keyword>
<dbReference type="Pfam" id="PF04963">
    <property type="entry name" value="Sigma54_CBD"/>
    <property type="match status" value="1"/>
</dbReference>